<feature type="region of interest" description="Disordered" evidence="1">
    <location>
        <begin position="164"/>
        <end position="257"/>
    </location>
</feature>
<dbReference type="OrthoDB" id="4564600at2"/>
<feature type="region of interest" description="Disordered" evidence="1">
    <location>
        <begin position="270"/>
        <end position="310"/>
    </location>
</feature>
<feature type="compositionally biased region" description="Basic and acidic residues" evidence="1">
    <location>
        <begin position="338"/>
        <end position="348"/>
    </location>
</feature>
<comment type="caution">
    <text evidence="2">The sequence shown here is derived from an EMBL/GenBank/DDBJ whole genome shotgun (WGS) entry which is preliminary data.</text>
</comment>
<dbReference type="AlphaFoldDB" id="A0A318K881"/>
<evidence type="ECO:0000256" key="1">
    <source>
        <dbReference type="SAM" id="MobiDB-lite"/>
    </source>
</evidence>
<dbReference type="RefSeq" id="WP_146251070.1">
    <property type="nucleotide sequence ID" value="NZ_QJKF01000003.1"/>
</dbReference>
<name>A0A318K881_9NOCA</name>
<feature type="compositionally biased region" description="Basic and acidic residues" evidence="1">
    <location>
        <begin position="177"/>
        <end position="207"/>
    </location>
</feature>
<dbReference type="Proteomes" id="UP000247569">
    <property type="component" value="Unassembled WGS sequence"/>
</dbReference>
<organism evidence="2 3">
    <name type="scientific">Nocardia tenerifensis</name>
    <dbReference type="NCBI Taxonomy" id="228006"/>
    <lineage>
        <taxon>Bacteria</taxon>
        <taxon>Bacillati</taxon>
        <taxon>Actinomycetota</taxon>
        <taxon>Actinomycetes</taxon>
        <taxon>Mycobacteriales</taxon>
        <taxon>Nocardiaceae</taxon>
        <taxon>Nocardia</taxon>
    </lineage>
</organism>
<proteinExistence type="predicted"/>
<protein>
    <submittedName>
        <fullName evidence="2">Uncharacterized protein</fullName>
    </submittedName>
</protein>
<evidence type="ECO:0000313" key="2">
    <source>
        <dbReference type="EMBL" id="PXX66442.1"/>
    </source>
</evidence>
<feature type="region of interest" description="Disordered" evidence="1">
    <location>
        <begin position="331"/>
        <end position="373"/>
    </location>
</feature>
<feature type="compositionally biased region" description="Low complexity" evidence="1">
    <location>
        <begin position="208"/>
        <end position="219"/>
    </location>
</feature>
<evidence type="ECO:0000313" key="3">
    <source>
        <dbReference type="Proteomes" id="UP000247569"/>
    </source>
</evidence>
<gene>
    <name evidence="2" type="ORF">DFR70_103190</name>
</gene>
<keyword evidence="3" id="KW-1185">Reference proteome</keyword>
<reference evidence="2 3" key="1">
    <citation type="submission" date="2018-05" db="EMBL/GenBank/DDBJ databases">
        <title>Genomic Encyclopedia of Type Strains, Phase IV (KMG-IV): sequencing the most valuable type-strain genomes for metagenomic binning, comparative biology and taxonomic classification.</title>
        <authorList>
            <person name="Goeker M."/>
        </authorList>
    </citation>
    <scope>NUCLEOTIDE SEQUENCE [LARGE SCALE GENOMIC DNA]</scope>
    <source>
        <strain evidence="2 3">DSM 44704</strain>
    </source>
</reference>
<feature type="compositionally biased region" description="Basic and acidic residues" evidence="1">
    <location>
        <begin position="364"/>
        <end position="373"/>
    </location>
</feature>
<accession>A0A318K881</accession>
<feature type="compositionally biased region" description="Basic and acidic residues" evidence="1">
    <location>
        <begin position="279"/>
        <end position="301"/>
    </location>
</feature>
<dbReference type="EMBL" id="QJKF01000003">
    <property type="protein sequence ID" value="PXX66442.1"/>
    <property type="molecule type" value="Genomic_DNA"/>
</dbReference>
<sequence length="373" mass="43283">MGYEWNDRLEAEYTRYVDGKWFKGLNARDRKGYLKARERWKRSRDVGTRFRDGMALLNGQTLERGYQKEVRIVTDRGARYHDVFSEKAQRGHEYKAGRVDKEKALPQLEKDERFMAAGGRVDWTIVQGARVDREVLDKLQEMKQKWGRQFNVQEVSREQRRTALTISKHLEKQKRAKEKEARARDREEQKRQRERAKEERDRERVQAAERAAAVQAAREFPTYEQLMQREPVQPVSKSTDRALSAPETERDRVAREAAESAIRNVQKQFGYNPLSLEKNTPERESAEAARARAEREAREATARTQAEAQRVQDAAFREMLNQARVPEAVRLGLLGQAHDPHAAVREPPGHAPNVERGGTGQTQGRDRGQSRDR</sequence>
<feature type="compositionally biased region" description="Basic and acidic residues" evidence="1">
    <location>
        <begin position="247"/>
        <end position="257"/>
    </location>
</feature>